<dbReference type="AlphaFoldDB" id="A0A9P4LPZ1"/>
<proteinExistence type="predicted"/>
<name>A0A9P4LPZ1_9PLEO</name>
<gene>
    <name evidence="1" type="ORF">EK21DRAFT_110952</name>
</gene>
<organism evidence="1 2">
    <name type="scientific">Setomelanomma holmii</name>
    <dbReference type="NCBI Taxonomy" id="210430"/>
    <lineage>
        <taxon>Eukaryota</taxon>
        <taxon>Fungi</taxon>
        <taxon>Dikarya</taxon>
        <taxon>Ascomycota</taxon>
        <taxon>Pezizomycotina</taxon>
        <taxon>Dothideomycetes</taxon>
        <taxon>Pleosporomycetidae</taxon>
        <taxon>Pleosporales</taxon>
        <taxon>Pleosporineae</taxon>
        <taxon>Phaeosphaeriaceae</taxon>
        <taxon>Setomelanomma</taxon>
    </lineage>
</organism>
<evidence type="ECO:0000313" key="2">
    <source>
        <dbReference type="Proteomes" id="UP000799777"/>
    </source>
</evidence>
<dbReference type="Proteomes" id="UP000799777">
    <property type="component" value="Unassembled WGS sequence"/>
</dbReference>
<protein>
    <submittedName>
        <fullName evidence="1">Uncharacterized protein</fullName>
    </submittedName>
</protein>
<accession>A0A9P4LPZ1</accession>
<sequence>MAFLALCDNAMIRNIFASGLAKHGAPWNIPHRSEGGEYWAEAFVRAAHEILFGTDSNRLDGMEDDDTWREVRDNGHTHVFGGDACDRWISYLDEEFRKPKLKSDQWAISTGKLEELQPLEIVEATALCRKRRQEEREQQEKLLRKQALLKWYWRWTCVTKEGYGPDPEDRTNQRQLKAEFERLLTEDEKCKLNKIRTDYHGIEDDPDHVKKG</sequence>
<reference evidence="1" key="1">
    <citation type="journal article" date="2020" name="Stud. Mycol.">
        <title>101 Dothideomycetes genomes: a test case for predicting lifestyles and emergence of pathogens.</title>
        <authorList>
            <person name="Haridas S."/>
            <person name="Albert R."/>
            <person name="Binder M."/>
            <person name="Bloem J."/>
            <person name="Labutti K."/>
            <person name="Salamov A."/>
            <person name="Andreopoulos B."/>
            <person name="Baker S."/>
            <person name="Barry K."/>
            <person name="Bills G."/>
            <person name="Bluhm B."/>
            <person name="Cannon C."/>
            <person name="Castanera R."/>
            <person name="Culley D."/>
            <person name="Daum C."/>
            <person name="Ezra D."/>
            <person name="Gonzalez J."/>
            <person name="Henrissat B."/>
            <person name="Kuo A."/>
            <person name="Liang C."/>
            <person name="Lipzen A."/>
            <person name="Lutzoni F."/>
            <person name="Magnuson J."/>
            <person name="Mondo S."/>
            <person name="Nolan M."/>
            <person name="Ohm R."/>
            <person name="Pangilinan J."/>
            <person name="Park H.-J."/>
            <person name="Ramirez L."/>
            <person name="Alfaro M."/>
            <person name="Sun H."/>
            <person name="Tritt A."/>
            <person name="Yoshinaga Y."/>
            <person name="Zwiers L.-H."/>
            <person name="Turgeon B."/>
            <person name="Goodwin S."/>
            <person name="Spatafora J."/>
            <person name="Crous P."/>
            <person name="Grigoriev I."/>
        </authorList>
    </citation>
    <scope>NUCLEOTIDE SEQUENCE</scope>
    <source>
        <strain evidence="1">CBS 110217</strain>
    </source>
</reference>
<evidence type="ECO:0000313" key="1">
    <source>
        <dbReference type="EMBL" id="KAF2031349.1"/>
    </source>
</evidence>
<dbReference type="EMBL" id="ML978181">
    <property type="protein sequence ID" value="KAF2031349.1"/>
    <property type="molecule type" value="Genomic_DNA"/>
</dbReference>
<comment type="caution">
    <text evidence="1">The sequence shown here is derived from an EMBL/GenBank/DDBJ whole genome shotgun (WGS) entry which is preliminary data.</text>
</comment>
<keyword evidence="2" id="KW-1185">Reference proteome</keyword>